<evidence type="ECO:0000313" key="1">
    <source>
        <dbReference type="EMBL" id="MEQ2287104.1"/>
    </source>
</evidence>
<comment type="caution">
    <text evidence="1">The sequence shown here is derived from an EMBL/GenBank/DDBJ whole genome shotgun (WGS) entry which is preliminary data.</text>
</comment>
<keyword evidence="2" id="KW-1185">Reference proteome</keyword>
<sequence>MNPPRDAPLLQSCRLPERLQLLRRTVSGGKRGGCRSGNTDRTYLGECTQIQSCQGSSIQWRRYALQPAITTMAHPVKIFSTLFSGTIHGQVAL</sequence>
<evidence type="ECO:0000313" key="2">
    <source>
        <dbReference type="Proteomes" id="UP001469553"/>
    </source>
</evidence>
<dbReference type="EMBL" id="JAHRIP010019314">
    <property type="protein sequence ID" value="MEQ2287104.1"/>
    <property type="molecule type" value="Genomic_DNA"/>
</dbReference>
<gene>
    <name evidence="1" type="ORF">AMECASPLE_009143</name>
</gene>
<protein>
    <submittedName>
        <fullName evidence="1">Uncharacterized protein</fullName>
    </submittedName>
</protein>
<reference evidence="1 2" key="1">
    <citation type="submission" date="2021-06" db="EMBL/GenBank/DDBJ databases">
        <authorList>
            <person name="Palmer J.M."/>
        </authorList>
    </citation>
    <scope>NUCLEOTIDE SEQUENCE [LARGE SCALE GENOMIC DNA]</scope>
    <source>
        <strain evidence="1 2">AS_MEX2019</strain>
        <tissue evidence="1">Muscle</tissue>
    </source>
</reference>
<name>A0ABV0Y0E1_9TELE</name>
<accession>A0ABV0Y0E1</accession>
<proteinExistence type="predicted"/>
<organism evidence="1 2">
    <name type="scientific">Ameca splendens</name>
    <dbReference type="NCBI Taxonomy" id="208324"/>
    <lineage>
        <taxon>Eukaryota</taxon>
        <taxon>Metazoa</taxon>
        <taxon>Chordata</taxon>
        <taxon>Craniata</taxon>
        <taxon>Vertebrata</taxon>
        <taxon>Euteleostomi</taxon>
        <taxon>Actinopterygii</taxon>
        <taxon>Neopterygii</taxon>
        <taxon>Teleostei</taxon>
        <taxon>Neoteleostei</taxon>
        <taxon>Acanthomorphata</taxon>
        <taxon>Ovalentaria</taxon>
        <taxon>Atherinomorphae</taxon>
        <taxon>Cyprinodontiformes</taxon>
        <taxon>Goodeidae</taxon>
        <taxon>Ameca</taxon>
    </lineage>
</organism>
<dbReference type="Proteomes" id="UP001469553">
    <property type="component" value="Unassembled WGS sequence"/>
</dbReference>